<gene>
    <name evidence="9" type="primary">LOC116296094</name>
</gene>
<evidence type="ECO:0000256" key="4">
    <source>
        <dbReference type="ARBA" id="ARBA00022691"/>
    </source>
</evidence>
<evidence type="ECO:0000259" key="7">
    <source>
        <dbReference type="Pfam" id="PF08704"/>
    </source>
</evidence>
<dbReference type="PANTHER" id="PTHR12133">
    <property type="entry name" value="TRNA (ADENINE(58)-N(1))-METHYLTRANSFERASE"/>
    <property type="match status" value="1"/>
</dbReference>
<dbReference type="GO" id="GO:0031515">
    <property type="term" value="C:tRNA (m1A) methyltransferase complex"/>
    <property type="evidence" value="ECO:0007669"/>
    <property type="project" value="InterPro"/>
</dbReference>
<keyword evidence="8" id="KW-1185">Reference proteome</keyword>
<dbReference type="Proteomes" id="UP000515163">
    <property type="component" value="Unplaced"/>
</dbReference>
<evidence type="ECO:0000256" key="5">
    <source>
        <dbReference type="ARBA" id="ARBA00022694"/>
    </source>
</evidence>
<dbReference type="FunCoup" id="A0A6P8HX62">
    <property type="interactions" value="486"/>
</dbReference>
<dbReference type="KEGG" id="aten:116296094"/>
<dbReference type="RefSeq" id="XP_031559916.1">
    <property type="nucleotide sequence ID" value="XM_031704056.1"/>
</dbReference>
<dbReference type="AlphaFoldDB" id="A0A6P8HX62"/>
<dbReference type="InParanoid" id="A0A6P8HX62"/>
<proteinExistence type="predicted"/>
<evidence type="ECO:0000256" key="3">
    <source>
        <dbReference type="ARBA" id="ARBA00022679"/>
    </source>
</evidence>
<keyword evidence="3" id="KW-0808">Transferase</keyword>
<dbReference type="Pfam" id="PF08704">
    <property type="entry name" value="GCD14"/>
    <property type="match status" value="1"/>
</dbReference>
<dbReference type="InterPro" id="IPR049470">
    <property type="entry name" value="TRM61_C"/>
</dbReference>
<dbReference type="PANTHER" id="PTHR12133:SF1">
    <property type="entry name" value="TRNA (ADENINE(58)-N(1))-METHYLTRANSFERASE, MITOCHONDRIAL"/>
    <property type="match status" value="1"/>
</dbReference>
<dbReference type="GO" id="GO:0030488">
    <property type="term" value="P:tRNA methylation"/>
    <property type="evidence" value="ECO:0007669"/>
    <property type="project" value="InterPro"/>
</dbReference>
<evidence type="ECO:0000256" key="6">
    <source>
        <dbReference type="ARBA" id="ARBA00048481"/>
    </source>
</evidence>
<dbReference type="GO" id="GO:0005739">
    <property type="term" value="C:mitochondrion"/>
    <property type="evidence" value="ECO:0007669"/>
    <property type="project" value="TreeGrafter"/>
</dbReference>
<comment type="catalytic activity">
    <reaction evidence="6">
        <text>an adenosine in mRNA + S-adenosyl-L-methionine = an N(1)-methyladenosine in mRNA + S-adenosyl-L-homocysteine + H(+)</text>
        <dbReference type="Rhea" id="RHEA:55392"/>
        <dbReference type="Rhea" id="RHEA-COMP:12414"/>
        <dbReference type="Rhea" id="RHEA-COMP:12415"/>
        <dbReference type="ChEBI" id="CHEBI:15378"/>
        <dbReference type="ChEBI" id="CHEBI:57856"/>
        <dbReference type="ChEBI" id="CHEBI:59789"/>
        <dbReference type="ChEBI" id="CHEBI:74411"/>
        <dbReference type="ChEBI" id="CHEBI:74491"/>
    </reaction>
</comment>
<evidence type="ECO:0000313" key="8">
    <source>
        <dbReference type="Proteomes" id="UP000515163"/>
    </source>
</evidence>
<dbReference type="EC" id="2.1.1.220" evidence="1"/>
<evidence type="ECO:0000313" key="9">
    <source>
        <dbReference type="RefSeq" id="XP_031559916.1"/>
    </source>
</evidence>
<dbReference type="SUPFAM" id="SSF53335">
    <property type="entry name" value="S-adenosyl-L-methionine-dependent methyltransferases"/>
    <property type="match status" value="1"/>
</dbReference>
<protein>
    <recommendedName>
        <fullName evidence="1">tRNA (adenine(58)-N(1))-methyltransferase</fullName>
        <ecNumber evidence="1">2.1.1.220</ecNumber>
    </recommendedName>
</protein>
<evidence type="ECO:0000256" key="2">
    <source>
        <dbReference type="ARBA" id="ARBA00022603"/>
    </source>
</evidence>
<keyword evidence="5" id="KW-0819">tRNA processing</keyword>
<keyword evidence="4" id="KW-0949">S-adenosyl-L-methionine</keyword>
<keyword evidence="2" id="KW-0489">Methyltransferase</keyword>
<dbReference type="Gene3D" id="3.40.50.150">
    <property type="entry name" value="Vaccinia Virus protein VP39"/>
    <property type="match status" value="1"/>
</dbReference>
<name>A0A6P8HX62_ACTTE</name>
<evidence type="ECO:0000256" key="1">
    <source>
        <dbReference type="ARBA" id="ARBA00012796"/>
    </source>
</evidence>
<feature type="domain" description="tRNA (adenine(58)-N(1))-methyltransferase catalytic subunit TRM61 C-terminal" evidence="7">
    <location>
        <begin position="136"/>
        <end position="305"/>
    </location>
</feature>
<reference evidence="9" key="1">
    <citation type="submission" date="2025-08" db="UniProtKB">
        <authorList>
            <consortium name="RefSeq"/>
        </authorList>
    </citation>
    <scope>IDENTIFICATION</scope>
    <source>
        <tissue evidence="9">Tentacle</tissue>
    </source>
</reference>
<accession>A0A6P8HX62</accession>
<sequence>MKKIVPIVSKLINKIIHRENILKIAKGFKWREIFGIGKDSRAFLNLKTNPPFLSGEIVLVVESRFGGSSSLLRLAPGVKAKLKSRHGKKITFDHEIIIGREENGKVIDVEDLPFRVKRPSLEQYVLHMKRVATPSYPKDIQAMISMAEIGQGSVVLESGTGSGAMTLFLSRAVGKEGHVHSFDNNTKHMKNGKENFFSWINSWNKTKSVQWPENVTFHECSVKKCTEKIPKTCELDAALLDLQSPEYNLEYILPAVKHEGPIVIFLPSITQVVDVISSCYEKDLPFYVDNIIEVTHRLWKVQQVFPVNNTDPEVDGKTSSEEISYDVKSSVKYSAKPSFQQLPHTGFIIKLLHRKRNLERSIQNGD</sequence>
<dbReference type="OrthoDB" id="5585464at2759"/>
<dbReference type="PROSITE" id="PS51620">
    <property type="entry name" value="SAM_TRM61"/>
    <property type="match status" value="1"/>
</dbReference>
<dbReference type="InterPro" id="IPR029063">
    <property type="entry name" value="SAM-dependent_MTases_sf"/>
</dbReference>
<dbReference type="GeneID" id="116296094"/>
<dbReference type="InterPro" id="IPR014816">
    <property type="entry name" value="tRNA_MeTrfase_Gcd14"/>
</dbReference>
<dbReference type="GO" id="GO:0160107">
    <property type="term" value="F:tRNA (adenine(58)-N1)-methyltransferase activity"/>
    <property type="evidence" value="ECO:0007669"/>
    <property type="project" value="UniProtKB-EC"/>
</dbReference>
<organism evidence="8 9">
    <name type="scientific">Actinia tenebrosa</name>
    <name type="common">Australian red waratah sea anemone</name>
    <dbReference type="NCBI Taxonomy" id="6105"/>
    <lineage>
        <taxon>Eukaryota</taxon>
        <taxon>Metazoa</taxon>
        <taxon>Cnidaria</taxon>
        <taxon>Anthozoa</taxon>
        <taxon>Hexacorallia</taxon>
        <taxon>Actiniaria</taxon>
        <taxon>Actiniidae</taxon>
        <taxon>Actinia</taxon>
    </lineage>
</organism>